<organism evidence="1 2">
    <name type="scientific">Pyrocoelia pectoralis</name>
    <dbReference type="NCBI Taxonomy" id="417401"/>
    <lineage>
        <taxon>Eukaryota</taxon>
        <taxon>Metazoa</taxon>
        <taxon>Ecdysozoa</taxon>
        <taxon>Arthropoda</taxon>
        <taxon>Hexapoda</taxon>
        <taxon>Insecta</taxon>
        <taxon>Pterygota</taxon>
        <taxon>Neoptera</taxon>
        <taxon>Endopterygota</taxon>
        <taxon>Coleoptera</taxon>
        <taxon>Polyphaga</taxon>
        <taxon>Elateriformia</taxon>
        <taxon>Elateroidea</taxon>
        <taxon>Lampyridae</taxon>
        <taxon>Lampyrinae</taxon>
        <taxon>Pyrocoelia</taxon>
    </lineage>
</organism>
<protein>
    <recommendedName>
        <fullName evidence="3">Retrotransposon gag domain-containing protein</fullName>
    </recommendedName>
</protein>
<dbReference type="AlphaFoldDB" id="A0AAN7V6B1"/>
<gene>
    <name evidence="1" type="ORF">RI129_008857</name>
</gene>
<keyword evidence="2" id="KW-1185">Reference proteome</keyword>
<evidence type="ECO:0000313" key="2">
    <source>
        <dbReference type="Proteomes" id="UP001329430"/>
    </source>
</evidence>
<dbReference type="EMBL" id="JAVRBK010000006">
    <property type="protein sequence ID" value="KAK5642690.1"/>
    <property type="molecule type" value="Genomic_DNA"/>
</dbReference>
<name>A0AAN7V6B1_9COLE</name>
<proteinExistence type="predicted"/>
<dbReference type="PANTHER" id="PTHR33198">
    <property type="entry name" value="ANK_REP_REGION DOMAIN-CONTAINING PROTEIN-RELATED"/>
    <property type="match status" value="1"/>
</dbReference>
<comment type="caution">
    <text evidence="1">The sequence shown here is derived from an EMBL/GenBank/DDBJ whole genome shotgun (WGS) entry which is preliminary data.</text>
</comment>
<dbReference type="PANTHER" id="PTHR33198:SF20">
    <property type="entry name" value="RETROTRANSPOSON GAG DOMAIN-CONTAINING PROTEIN"/>
    <property type="match status" value="1"/>
</dbReference>
<evidence type="ECO:0008006" key="3">
    <source>
        <dbReference type="Google" id="ProtNLM"/>
    </source>
</evidence>
<reference evidence="1 2" key="1">
    <citation type="journal article" date="2024" name="Insects">
        <title>An Improved Chromosome-Level Genome Assembly of the Firefly Pyrocoelia pectoralis.</title>
        <authorList>
            <person name="Fu X."/>
            <person name="Meyer-Rochow V.B."/>
            <person name="Ballantyne L."/>
            <person name="Zhu X."/>
        </authorList>
    </citation>
    <scope>NUCLEOTIDE SEQUENCE [LARGE SCALE GENOMIC DNA]</scope>
    <source>
        <strain evidence="1">XCY_ONT2</strain>
    </source>
</reference>
<evidence type="ECO:0000313" key="1">
    <source>
        <dbReference type="EMBL" id="KAK5642690.1"/>
    </source>
</evidence>
<accession>A0AAN7V6B1</accession>
<sequence>MDSKIPAPLKFEGNLSENFKRFKQRFEIYLLATGASEKEDKVKVAMLLNIIGEEGLEIYNNFKLGKEDKQKYDKVISEFETYMNPRKNIIYERYMFNKRTQAEGESIDVFVNDLRTLVKTCEYKDEADNLVRDRIVLGINDLRVQERLLTIENLTLKNAVDICRADEITKEQLREIRHEKSVNVVSKRRTREIFIKGEIWIRKGKSLTVPDV</sequence>
<dbReference type="Proteomes" id="UP001329430">
    <property type="component" value="Chromosome 6"/>
</dbReference>